<dbReference type="OrthoDB" id="10253476at2759"/>
<dbReference type="Gene3D" id="1.25.10.10">
    <property type="entry name" value="Leucine-rich Repeat Variant"/>
    <property type="match status" value="2"/>
</dbReference>
<dbReference type="GO" id="GO:0000226">
    <property type="term" value="P:microtubule cytoskeleton organization"/>
    <property type="evidence" value="ECO:0007669"/>
    <property type="project" value="TreeGrafter"/>
</dbReference>
<dbReference type="AlphaFoldDB" id="A0A7J7IR22"/>
<dbReference type="GO" id="GO:0007021">
    <property type="term" value="P:tubulin complex assembly"/>
    <property type="evidence" value="ECO:0007669"/>
    <property type="project" value="InterPro"/>
</dbReference>
<dbReference type="PANTHER" id="PTHR12658:SF0">
    <property type="entry name" value="TUBULIN-SPECIFIC CHAPERONE D"/>
    <property type="match status" value="1"/>
</dbReference>
<dbReference type="SUPFAM" id="SSF48371">
    <property type="entry name" value="ARM repeat"/>
    <property type="match status" value="1"/>
</dbReference>
<dbReference type="GO" id="GO:0007023">
    <property type="term" value="P:post-chaperonin tubulin folding pathway"/>
    <property type="evidence" value="ECO:0007669"/>
    <property type="project" value="InterPro"/>
</dbReference>
<proteinExistence type="predicted"/>
<protein>
    <recommendedName>
        <fullName evidence="1">Tubulin-folding cofactor D ARM repeats domain-containing protein</fullName>
    </recommendedName>
</protein>
<dbReference type="PANTHER" id="PTHR12658">
    <property type="entry name" value="BETA-TUBULIN COFACTOR D"/>
    <property type="match status" value="1"/>
</dbReference>
<dbReference type="EMBL" id="VWRR01000001">
    <property type="protein sequence ID" value="KAF6005523.1"/>
    <property type="molecule type" value="Genomic_DNA"/>
</dbReference>
<reference evidence="2 3" key="1">
    <citation type="journal article" date="2020" name="J. Phycol.">
        <title>Comparative genome analysis reveals Cyanidiococcus gen. nov., a new extremophilic red algal genus sister to Cyanidioschyzon (Cyanidioschyzonaceae, Rhodophyta).</title>
        <authorList>
            <person name="Liu S.-L."/>
            <person name="Chiang Y.-R."/>
            <person name="Yoon H.S."/>
            <person name="Fu H.-Y."/>
        </authorList>
    </citation>
    <scope>NUCLEOTIDE SEQUENCE [LARGE SCALE GENOMIC DNA]</scope>
    <source>
        <strain evidence="2 3">THAL066</strain>
    </source>
</reference>
<dbReference type="Pfam" id="PF25767">
    <property type="entry name" value="ARM_TBCD_2nd"/>
    <property type="match status" value="1"/>
</dbReference>
<feature type="domain" description="Tubulin-folding cofactor D ARM repeats" evidence="1">
    <location>
        <begin position="282"/>
        <end position="461"/>
    </location>
</feature>
<comment type="caution">
    <text evidence="2">The sequence shown here is derived from an EMBL/GenBank/DDBJ whole genome shotgun (WGS) entry which is preliminary data.</text>
</comment>
<evidence type="ECO:0000313" key="3">
    <source>
        <dbReference type="Proteomes" id="UP000530660"/>
    </source>
</evidence>
<evidence type="ECO:0000313" key="2">
    <source>
        <dbReference type="EMBL" id="KAF6005523.1"/>
    </source>
</evidence>
<dbReference type="InterPro" id="IPR033162">
    <property type="entry name" value="TBCD"/>
</dbReference>
<dbReference type="GO" id="GO:0005096">
    <property type="term" value="F:GTPase activator activity"/>
    <property type="evidence" value="ECO:0007669"/>
    <property type="project" value="InterPro"/>
</dbReference>
<gene>
    <name evidence="2" type="ORF">F1559_005127</name>
</gene>
<dbReference type="InterPro" id="IPR058033">
    <property type="entry name" value="ARM_TBCD_2nd"/>
</dbReference>
<name>A0A7J7IR22_9RHOD</name>
<dbReference type="Proteomes" id="UP000530660">
    <property type="component" value="Unassembled WGS sequence"/>
</dbReference>
<dbReference type="InterPro" id="IPR016024">
    <property type="entry name" value="ARM-type_fold"/>
</dbReference>
<evidence type="ECO:0000259" key="1">
    <source>
        <dbReference type="Pfam" id="PF25767"/>
    </source>
</evidence>
<dbReference type="InterPro" id="IPR011989">
    <property type="entry name" value="ARM-like"/>
</dbReference>
<organism evidence="2 3">
    <name type="scientific">Cyanidiococcus yangmingshanensis</name>
    <dbReference type="NCBI Taxonomy" id="2690220"/>
    <lineage>
        <taxon>Eukaryota</taxon>
        <taxon>Rhodophyta</taxon>
        <taxon>Bangiophyceae</taxon>
        <taxon>Cyanidiales</taxon>
        <taxon>Cyanidiaceae</taxon>
        <taxon>Cyanidiococcus</taxon>
    </lineage>
</organism>
<dbReference type="GO" id="GO:0048487">
    <property type="term" value="F:beta-tubulin binding"/>
    <property type="evidence" value="ECO:0007669"/>
    <property type="project" value="InterPro"/>
</dbReference>
<accession>A0A7J7IR22</accession>
<keyword evidence="3" id="KW-1185">Reference proteome</keyword>
<dbReference type="Pfam" id="PF23579">
    <property type="entry name" value="ARM_TBCD"/>
    <property type="match status" value="1"/>
</dbReference>
<sequence>MDANLKETSLTEEFHSSECEIEHWLSTACRNDVKAYTRLGTLLDAHQEDAMALDAVLERLVVVLGDTLLGAFQQGVGAHELVCASSDALYRLCKVRGLSAVCQLLPVERRMADRVFHAILALVGGSSVTDTPWQVAYALLGWGEMAVRVPFPLDERLVLNLTQVGRLWVLSGSAASTAAARFVSRLVTRSDRPTTIDLFRDQLAWLASQTEAQTATGSAHAVQNLGYHLALLLKHAQIQEDVARAVIAGFALLRSGSALLTGRARVKLLKQLGRKLINDPNSRDALSIEACEQLSWVLQRLLETWVSDDTRDRWAAANALAQIGSMLPPGSRDDLLGQLLQIVRQTPSDDEIAGQSACILLAELARVQLIDPGTLLELVHWTLDALCFGQDRPCLRIGASALRDAACYVLWSFSRHLPSGDFADCAPAVAARLLCTALFDREVQCRRAAAAALQECAGRWHDAIPGAMILADRVNFYTVSDRDRAFGELARELSTIAGRYYAPAMRSYLYRYKVFTSPDPMVRLRAAQGLAWLLLADELPHQREATEQPLGSASGASTAGIQSAKEQAGKTIGLTEIYALLQSYVWATETMDVPCTSAAHHGALCTLSALVRLAPKFDAGPFRDLRSWMECPVRVSDQSEAEQIVHARCDLLLALLQTGDERVSSDPMLPEYLLRSLELHAERLTVVARHALLLYFRHNRAHLQEAGSWQRRCLETIQTRRQRAPAVSPRSRSAVTDPVCYAACVMLSVLVATNDDPTSIASLIDALDDCATAKDHASARALVEGLPFLVDALGTRWNDERKQTAAWSILVKMWKASLAFFVSSDRGDGGCRVREAALQALQHLFTSELLDEALVKALFTLLPSILFLCFDRIDRVREAAWSVLRSVSRLSSHMQLVPLLASAPQQWTPETAFAHFAEVLLASDTHPSCVRALTDGFLWAAASPGNRGVATDALRAFATALCVASRQRILDVAQRLNTIWCTPKDERHLSGHLRWPALIVYSALPRISDSVRFLDEQCGATALAVASECAQRSRDGKRLRISATIAIQLTWYPTYRTKTSVAIEMLLRRDYPWLVDQMLEQAHSYGLALLPADHELFAGHHAASGQVTTWFQAFARAIEAPGT</sequence>